<evidence type="ECO:0000313" key="3">
    <source>
        <dbReference type="EMBL" id="MFB8777711.1"/>
    </source>
</evidence>
<evidence type="ECO:0000256" key="1">
    <source>
        <dbReference type="SAM" id="MobiDB-lite"/>
    </source>
</evidence>
<gene>
    <name evidence="3" type="ORF">VSS16_34225</name>
</gene>
<name>A0ABV5ELJ0_9ACTN</name>
<keyword evidence="2" id="KW-0472">Membrane</keyword>
<comment type="caution">
    <text evidence="3">The sequence shown here is derived from an EMBL/GenBank/DDBJ whole genome shotgun (WGS) entry which is preliminary data.</text>
</comment>
<feature type="compositionally biased region" description="Pro residues" evidence="1">
    <location>
        <begin position="1"/>
        <end position="22"/>
    </location>
</feature>
<keyword evidence="4" id="KW-1185">Reference proteome</keyword>
<dbReference type="RefSeq" id="WP_376736152.1">
    <property type="nucleotide sequence ID" value="NZ_JAYMRP010000051.1"/>
</dbReference>
<keyword evidence="2" id="KW-1133">Transmembrane helix</keyword>
<sequence>MSSPTSPIPPVPPVPGTRPGPAAPLRGPRPALAAALVVGLVVGGGAVGAAWALDGDDGTPGAADDVRAACRALDGFEEADYTKDGPAGEIATNRFAAAIVLSASAAAAETEYKPLADALREAQNQHARTFDLADAKVRKPLTTARDICAGL</sequence>
<dbReference type="EMBL" id="JAYMRP010000051">
    <property type="protein sequence ID" value="MFB8777711.1"/>
    <property type="molecule type" value="Genomic_DNA"/>
</dbReference>
<proteinExistence type="predicted"/>
<dbReference type="Proteomes" id="UP001585080">
    <property type="component" value="Unassembled WGS sequence"/>
</dbReference>
<evidence type="ECO:0000313" key="4">
    <source>
        <dbReference type="Proteomes" id="UP001585080"/>
    </source>
</evidence>
<accession>A0ABV5ELJ0</accession>
<reference evidence="3 4" key="1">
    <citation type="submission" date="2024-01" db="EMBL/GenBank/DDBJ databases">
        <title>Genome mining of biosynthetic gene clusters to explore secondary metabolites of Streptomyces sp.</title>
        <authorList>
            <person name="Baig A."/>
            <person name="Ajitkumar Shintre N."/>
            <person name="Kumar H."/>
            <person name="Anbarasu A."/>
            <person name="Ramaiah S."/>
        </authorList>
    </citation>
    <scope>NUCLEOTIDE SEQUENCE [LARGE SCALE GENOMIC DNA]</scope>
    <source>
        <strain evidence="3 4">A57</strain>
    </source>
</reference>
<feature type="transmembrane region" description="Helical" evidence="2">
    <location>
        <begin position="31"/>
        <end position="53"/>
    </location>
</feature>
<organism evidence="3 4">
    <name type="scientific">Streptomyces broussonetiae</name>
    <dbReference type="NCBI Taxonomy" id="2686304"/>
    <lineage>
        <taxon>Bacteria</taxon>
        <taxon>Bacillati</taxon>
        <taxon>Actinomycetota</taxon>
        <taxon>Actinomycetes</taxon>
        <taxon>Kitasatosporales</taxon>
        <taxon>Streptomycetaceae</taxon>
        <taxon>Streptomyces</taxon>
    </lineage>
</organism>
<evidence type="ECO:0000256" key="2">
    <source>
        <dbReference type="SAM" id="Phobius"/>
    </source>
</evidence>
<keyword evidence="2" id="KW-0812">Transmembrane</keyword>
<feature type="region of interest" description="Disordered" evidence="1">
    <location>
        <begin position="1"/>
        <end position="26"/>
    </location>
</feature>
<protein>
    <submittedName>
        <fullName evidence="3">Uncharacterized protein</fullName>
    </submittedName>
</protein>